<accession>A0ABN2TRP0</accession>
<organism evidence="3 4">
    <name type="scientific">Catenulispora yoronensis</name>
    <dbReference type="NCBI Taxonomy" id="450799"/>
    <lineage>
        <taxon>Bacteria</taxon>
        <taxon>Bacillati</taxon>
        <taxon>Actinomycetota</taxon>
        <taxon>Actinomycetes</taxon>
        <taxon>Catenulisporales</taxon>
        <taxon>Catenulisporaceae</taxon>
        <taxon>Catenulispora</taxon>
    </lineage>
</organism>
<keyword evidence="2" id="KW-0472">Membrane</keyword>
<keyword evidence="2" id="KW-0812">Transmembrane</keyword>
<gene>
    <name evidence="3" type="ORF">GCM10009839_12070</name>
</gene>
<name>A0ABN2TRP0_9ACTN</name>
<evidence type="ECO:0000313" key="4">
    <source>
        <dbReference type="Proteomes" id="UP001500751"/>
    </source>
</evidence>
<dbReference type="RefSeq" id="WP_344664490.1">
    <property type="nucleotide sequence ID" value="NZ_BAAAQN010000005.1"/>
</dbReference>
<feature type="transmembrane region" description="Helical" evidence="2">
    <location>
        <begin position="156"/>
        <end position="176"/>
    </location>
</feature>
<evidence type="ECO:0000313" key="3">
    <source>
        <dbReference type="EMBL" id="GAA2017755.1"/>
    </source>
</evidence>
<feature type="transmembrane region" description="Helical" evidence="2">
    <location>
        <begin position="196"/>
        <end position="217"/>
    </location>
</feature>
<proteinExistence type="predicted"/>
<dbReference type="EMBL" id="BAAAQN010000005">
    <property type="protein sequence ID" value="GAA2017755.1"/>
    <property type="molecule type" value="Genomic_DNA"/>
</dbReference>
<dbReference type="Proteomes" id="UP001500751">
    <property type="component" value="Unassembled WGS sequence"/>
</dbReference>
<keyword evidence="4" id="KW-1185">Reference proteome</keyword>
<feature type="region of interest" description="Disordered" evidence="1">
    <location>
        <begin position="33"/>
        <end position="64"/>
    </location>
</feature>
<reference evidence="3 4" key="1">
    <citation type="journal article" date="2019" name="Int. J. Syst. Evol. Microbiol.">
        <title>The Global Catalogue of Microorganisms (GCM) 10K type strain sequencing project: providing services to taxonomists for standard genome sequencing and annotation.</title>
        <authorList>
            <consortium name="The Broad Institute Genomics Platform"/>
            <consortium name="The Broad Institute Genome Sequencing Center for Infectious Disease"/>
            <person name="Wu L."/>
            <person name="Ma J."/>
        </authorList>
    </citation>
    <scope>NUCLEOTIDE SEQUENCE [LARGE SCALE GENOMIC DNA]</scope>
    <source>
        <strain evidence="3 4">JCM 16014</strain>
    </source>
</reference>
<evidence type="ECO:0000256" key="1">
    <source>
        <dbReference type="SAM" id="MobiDB-lite"/>
    </source>
</evidence>
<sequence length="385" mass="42091">MAEPVRDDVETAARGPELIDLALLGAADPARGVAVRGSAEPDPARDDSGEGFLGGPDEDDYGDEDDYEPGWLGTVLRWPIRIVAVIVIAPFQVAWESVKAVGRVGWRGLRKAGRGIRKAASVVGRPFRAVGRAIGWAATRVLWWPLRWAGRGTGKVFVALGHGLAAIYRVVLTPIGHGIAATVRVIAAGVDAVGRGISFVITWVYFSILTPIGHGIAAVARRVRDGFGWVGRQIHRWILHPIGIAARAIGRVIVRGLYHLSRPFVLLARGLWHLLKVLGHWIVGLFHVIVQAFEFAARVGARIGRGAVWLWTHSVWVPIRFAGKGFWDAAKWVGRGMRAVAQPVARRLRAVRTWYRHEITEPVLGALRAARRDIRRALTGRGGRG</sequence>
<comment type="caution">
    <text evidence="3">The sequence shown here is derived from an EMBL/GenBank/DDBJ whole genome shotgun (WGS) entry which is preliminary data.</text>
</comment>
<evidence type="ECO:0008006" key="5">
    <source>
        <dbReference type="Google" id="ProtNLM"/>
    </source>
</evidence>
<keyword evidence="2" id="KW-1133">Transmembrane helix</keyword>
<evidence type="ECO:0000256" key="2">
    <source>
        <dbReference type="SAM" id="Phobius"/>
    </source>
</evidence>
<protein>
    <recommendedName>
        <fullName evidence="5">Integral membrane protein</fullName>
    </recommendedName>
</protein>